<name>A0ABT3IG62_9BACT</name>
<comment type="caution">
    <text evidence="2">The sequence shown here is derived from an EMBL/GenBank/DDBJ whole genome shotgun (WGS) entry which is preliminary data.</text>
</comment>
<gene>
    <name evidence="2" type="ORF">OL497_03590</name>
</gene>
<evidence type="ECO:0008006" key="4">
    <source>
        <dbReference type="Google" id="ProtNLM"/>
    </source>
</evidence>
<reference evidence="2 3" key="1">
    <citation type="submission" date="2022-10" db="EMBL/GenBank/DDBJ databases">
        <title>Chitinophaga nivalis PC15 sp. nov., isolated from Pyeongchang county, South Korea.</title>
        <authorList>
            <person name="Trinh H.N."/>
        </authorList>
    </citation>
    <scope>NUCLEOTIDE SEQUENCE [LARGE SCALE GENOMIC DNA]</scope>
    <source>
        <strain evidence="2 3">PC14</strain>
    </source>
</reference>
<organism evidence="2 3">
    <name type="scientific">Chitinophaga nivalis</name>
    <dbReference type="NCBI Taxonomy" id="2991709"/>
    <lineage>
        <taxon>Bacteria</taxon>
        <taxon>Pseudomonadati</taxon>
        <taxon>Bacteroidota</taxon>
        <taxon>Chitinophagia</taxon>
        <taxon>Chitinophagales</taxon>
        <taxon>Chitinophagaceae</taxon>
        <taxon>Chitinophaga</taxon>
    </lineage>
</organism>
<keyword evidence="3" id="KW-1185">Reference proteome</keyword>
<protein>
    <recommendedName>
        <fullName evidence="4">ScyD/ScyE family protein</fullName>
    </recommendedName>
</protein>
<dbReference type="Gene3D" id="2.120.10.30">
    <property type="entry name" value="TolB, C-terminal domain"/>
    <property type="match status" value="1"/>
</dbReference>
<evidence type="ECO:0000256" key="1">
    <source>
        <dbReference type="SAM" id="SignalP"/>
    </source>
</evidence>
<dbReference type="EMBL" id="JAPDNS010000001">
    <property type="protein sequence ID" value="MCW3482957.1"/>
    <property type="molecule type" value="Genomic_DNA"/>
</dbReference>
<evidence type="ECO:0000313" key="2">
    <source>
        <dbReference type="EMBL" id="MCW3482957.1"/>
    </source>
</evidence>
<feature type="signal peptide" evidence="1">
    <location>
        <begin position="1"/>
        <end position="22"/>
    </location>
</feature>
<dbReference type="InterPro" id="IPR011042">
    <property type="entry name" value="6-blade_b-propeller_TolB-like"/>
</dbReference>
<sequence>MKQFIKILLCALFLLNACYTFAQQPLNRTAFLHAPESIVESGRHYYISDLGAGGNPTKKDTNGIIWQMDKKGNGTVFVQGLDAPKGLLIHGQQLFVTDIDQVKSFPLAGKQPGYRIDLSQYSHFLNDIARIDDSTLAISATDVHKIILVHLGKHPRAEVLPLNQPITGANGLIYDPAHKRLYACGFGNLEQPDGEIGYIDMQATEKVFTPVTSRRGHYDGIALVDGYTKLLVSDWVAFEKKGVLLSIDPGTGTTTTINKAPIAGPADFMVDHAGNIITPAMMEGNILKFVK</sequence>
<dbReference type="RefSeq" id="WP_264727807.1">
    <property type="nucleotide sequence ID" value="NZ_JAPDNR010000001.1"/>
</dbReference>
<proteinExistence type="predicted"/>
<feature type="chain" id="PRO_5045878778" description="ScyD/ScyE family protein" evidence="1">
    <location>
        <begin position="23"/>
        <end position="291"/>
    </location>
</feature>
<keyword evidence="1" id="KW-0732">Signal</keyword>
<evidence type="ECO:0000313" key="3">
    <source>
        <dbReference type="Proteomes" id="UP001207742"/>
    </source>
</evidence>
<accession>A0ABT3IG62</accession>
<dbReference type="Proteomes" id="UP001207742">
    <property type="component" value="Unassembled WGS sequence"/>
</dbReference>
<dbReference type="SUPFAM" id="SSF63825">
    <property type="entry name" value="YWTD domain"/>
    <property type="match status" value="1"/>
</dbReference>